<feature type="transmembrane region" description="Helical" evidence="1">
    <location>
        <begin position="81"/>
        <end position="105"/>
    </location>
</feature>
<protein>
    <submittedName>
        <fullName evidence="3">DUF2062 domain-containing protein</fullName>
    </submittedName>
</protein>
<dbReference type="PANTHER" id="PTHR40547:SF1">
    <property type="entry name" value="SLL0298 PROTEIN"/>
    <property type="match status" value="1"/>
</dbReference>
<keyword evidence="1" id="KW-1133">Transmembrane helix</keyword>
<keyword evidence="4" id="KW-1185">Reference proteome</keyword>
<dbReference type="Proteomes" id="UP001139474">
    <property type="component" value="Unassembled WGS sequence"/>
</dbReference>
<gene>
    <name evidence="3" type="ORF">NJR55_11815</name>
</gene>
<reference evidence="3" key="1">
    <citation type="submission" date="2022-06" db="EMBL/GenBank/DDBJ databases">
        <title>Idiomarina rhizosphaerae M1R2S28.</title>
        <authorList>
            <person name="Sun J.-Q."/>
            <person name="Li L.-F."/>
        </authorList>
    </citation>
    <scope>NUCLEOTIDE SEQUENCE</scope>
    <source>
        <strain evidence="3">M1R2S28</strain>
    </source>
</reference>
<feature type="transmembrane region" description="Helical" evidence="1">
    <location>
        <begin position="44"/>
        <end position="69"/>
    </location>
</feature>
<dbReference type="Pfam" id="PF09835">
    <property type="entry name" value="DUF2062"/>
    <property type="match status" value="1"/>
</dbReference>
<keyword evidence="1" id="KW-0812">Transmembrane</keyword>
<sequence length="171" mass="19192">MARRFIKRLMPDHQKVRESKAIRLFGSLLHDANLWHLNRRSASGAFAVGLFCAFIPVPFQMLLAAASAIPFRVNLPLSVGLVWVSNPITMPPIFYLCYLVGNAILAEPPQPFAFEASWEWLMHSISTIGPAFLLGCLILGTLSSFIGYIGIRLLWRQSVVKAWRRRNPGSN</sequence>
<dbReference type="EMBL" id="JAMZDE010000008">
    <property type="protein sequence ID" value="MCP1340275.1"/>
    <property type="molecule type" value="Genomic_DNA"/>
</dbReference>
<evidence type="ECO:0000259" key="2">
    <source>
        <dbReference type="Pfam" id="PF09835"/>
    </source>
</evidence>
<evidence type="ECO:0000256" key="1">
    <source>
        <dbReference type="SAM" id="Phobius"/>
    </source>
</evidence>
<dbReference type="RefSeq" id="WP_253620126.1">
    <property type="nucleotide sequence ID" value="NZ_JAMZDE010000008.1"/>
</dbReference>
<dbReference type="InterPro" id="IPR018639">
    <property type="entry name" value="DUF2062"/>
</dbReference>
<evidence type="ECO:0000313" key="4">
    <source>
        <dbReference type="Proteomes" id="UP001139474"/>
    </source>
</evidence>
<evidence type="ECO:0000313" key="3">
    <source>
        <dbReference type="EMBL" id="MCP1340275.1"/>
    </source>
</evidence>
<organism evidence="3 4">
    <name type="scientific">Idiomarina rhizosphaerae</name>
    <dbReference type="NCBI Taxonomy" id="2961572"/>
    <lineage>
        <taxon>Bacteria</taxon>
        <taxon>Pseudomonadati</taxon>
        <taxon>Pseudomonadota</taxon>
        <taxon>Gammaproteobacteria</taxon>
        <taxon>Alteromonadales</taxon>
        <taxon>Idiomarinaceae</taxon>
        <taxon>Idiomarina</taxon>
    </lineage>
</organism>
<keyword evidence="1" id="KW-0472">Membrane</keyword>
<dbReference type="AlphaFoldDB" id="A0A9X2JTU3"/>
<proteinExistence type="predicted"/>
<comment type="caution">
    <text evidence="3">The sequence shown here is derived from an EMBL/GenBank/DDBJ whole genome shotgun (WGS) entry which is preliminary data.</text>
</comment>
<accession>A0A9X2JTU3</accession>
<name>A0A9X2JTU3_9GAMM</name>
<feature type="transmembrane region" description="Helical" evidence="1">
    <location>
        <begin position="125"/>
        <end position="155"/>
    </location>
</feature>
<dbReference type="PANTHER" id="PTHR40547">
    <property type="entry name" value="SLL0298 PROTEIN"/>
    <property type="match status" value="1"/>
</dbReference>
<feature type="domain" description="DUF2062" evidence="2">
    <location>
        <begin position="23"/>
        <end position="164"/>
    </location>
</feature>